<feature type="transmembrane region" description="Helical" evidence="1">
    <location>
        <begin position="201"/>
        <end position="223"/>
    </location>
</feature>
<protein>
    <recommendedName>
        <fullName evidence="4">Peroxidase</fullName>
    </recommendedName>
</protein>
<keyword evidence="1" id="KW-0812">Transmembrane</keyword>
<proteinExistence type="predicted"/>
<feature type="transmembrane region" description="Helical" evidence="1">
    <location>
        <begin position="229"/>
        <end position="250"/>
    </location>
</feature>
<evidence type="ECO:0000256" key="1">
    <source>
        <dbReference type="SAM" id="Phobius"/>
    </source>
</evidence>
<name>A0A1H6ZE20_9BACT</name>
<dbReference type="AlphaFoldDB" id="A0A1H6ZE20"/>
<keyword evidence="1" id="KW-0472">Membrane</keyword>
<organism evidence="2 3">
    <name type="scientific">Cyclobacterium xiamenense</name>
    <dbReference type="NCBI Taxonomy" id="1297121"/>
    <lineage>
        <taxon>Bacteria</taxon>
        <taxon>Pseudomonadati</taxon>
        <taxon>Bacteroidota</taxon>
        <taxon>Cytophagia</taxon>
        <taxon>Cytophagales</taxon>
        <taxon>Cyclobacteriaceae</taxon>
        <taxon>Cyclobacterium</taxon>
    </lineage>
</organism>
<dbReference type="RefSeq" id="WP_092175897.1">
    <property type="nucleotide sequence ID" value="NZ_FNZH01000004.1"/>
</dbReference>
<keyword evidence="1" id="KW-1133">Transmembrane helix</keyword>
<feature type="transmembrane region" description="Helical" evidence="1">
    <location>
        <begin position="298"/>
        <end position="316"/>
    </location>
</feature>
<dbReference type="Proteomes" id="UP000199403">
    <property type="component" value="Unassembled WGS sequence"/>
</dbReference>
<keyword evidence="3" id="KW-1185">Reference proteome</keyword>
<dbReference type="EMBL" id="FNZH01000004">
    <property type="protein sequence ID" value="SEJ51578.1"/>
    <property type="molecule type" value="Genomic_DNA"/>
</dbReference>
<accession>A0A1H6ZE20</accession>
<dbReference type="OrthoDB" id="116741at2"/>
<evidence type="ECO:0000313" key="2">
    <source>
        <dbReference type="EMBL" id="SEJ51578.1"/>
    </source>
</evidence>
<gene>
    <name evidence="2" type="ORF">SAMN05192553_104410</name>
</gene>
<reference evidence="3" key="1">
    <citation type="submission" date="2016-10" db="EMBL/GenBank/DDBJ databases">
        <authorList>
            <person name="Varghese N."/>
            <person name="Submissions S."/>
        </authorList>
    </citation>
    <scope>NUCLEOTIDE SEQUENCE [LARGE SCALE GENOMIC DNA]</scope>
    <source>
        <strain evidence="3">IBRC-M 10761</strain>
    </source>
</reference>
<evidence type="ECO:0008006" key="4">
    <source>
        <dbReference type="Google" id="ProtNLM"/>
    </source>
</evidence>
<sequence length="439" mass="50366">MSTVHKGLTVTVTLDEKKIPYVNGLLSEYRKDLKIYQETYRKSLSGTFFISWLTLPVQHYAGKEPLPARILLLSSYVGSKAAHLKELVAFLGPQLRQVFGQSPEFPSGETGEQELIRFLQQKSIPNTFYSGFKFITTKEADKEAALKAAVLDYLQGPGNLGSETAPAEVKEKIEQFVKNHPKFHWASRGVPFSFRNKLQMLAPLVVFSLVMVASIVSLIALFFSDAGVFQWLAWIFPAFVLTLLLLFLLLRLNENNPHEPSDPLPDEKVREIVALETNPVINEMTVIAPLKKGWIRRVFLAVTLKLVGLVAYFAYIPTVHTARWLQMDRGKRLVFIANFDNLSEAYAHDFVDSERRSMNMAVIFSHAFGFPATRWLVHKQYNHRSEYMKGVRAHQKITQFWYSYNRDLSVENLKQNRTFREGLFKELDDTAIREWLLSI</sequence>
<evidence type="ECO:0000313" key="3">
    <source>
        <dbReference type="Proteomes" id="UP000199403"/>
    </source>
</evidence>
<dbReference type="STRING" id="1416801.SAMN05192553_104410"/>